<dbReference type="AlphaFoldDB" id="A0A1F6CCJ3"/>
<dbReference type="InterPro" id="IPR036291">
    <property type="entry name" value="NAD(P)-bd_dom_sf"/>
</dbReference>
<dbReference type="Pfam" id="PF01408">
    <property type="entry name" value="GFO_IDH_MocA"/>
    <property type="match status" value="1"/>
</dbReference>
<protein>
    <recommendedName>
        <fullName evidence="6">Gfo/Idh/MocA-like oxidoreductase N-terminal domain-containing protein</fullName>
    </recommendedName>
</protein>
<dbReference type="InterPro" id="IPR000683">
    <property type="entry name" value="Gfo/Idh/MocA-like_OxRdtase_N"/>
</dbReference>
<proteinExistence type="predicted"/>
<dbReference type="InterPro" id="IPR055170">
    <property type="entry name" value="GFO_IDH_MocA-like_dom"/>
</dbReference>
<dbReference type="PANTHER" id="PTHR43818">
    <property type="entry name" value="BCDNA.GH03377"/>
    <property type="match status" value="1"/>
</dbReference>
<evidence type="ECO:0000313" key="5">
    <source>
        <dbReference type="Proteomes" id="UP000178606"/>
    </source>
</evidence>
<evidence type="ECO:0000259" key="3">
    <source>
        <dbReference type="Pfam" id="PF22725"/>
    </source>
</evidence>
<feature type="domain" description="Gfo/Idh/MocA-like oxidoreductase N-terminal" evidence="2">
    <location>
        <begin position="8"/>
        <end position="134"/>
    </location>
</feature>
<dbReference type="SUPFAM" id="SSF55347">
    <property type="entry name" value="Glyceraldehyde-3-phosphate dehydrogenase-like, C-terminal domain"/>
    <property type="match status" value="1"/>
</dbReference>
<dbReference type="Gene3D" id="3.30.360.10">
    <property type="entry name" value="Dihydrodipicolinate Reductase, domain 2"/>
    <property type="match status" value="1"/>
</dbReference>
<dbReference type="EMBL" id="MFKF01000281">
    <property type="protein sequence ID" value="OGG46889.1"/>
    <property type="molecule type" value="Genomic_DNA"/>
</dbReference>
<dbReference type="GO" id="GO:0016491">
    <property type="term" value="F:oxidoreductase activity"/>
    <property type="evidence" value="ECO:0007669"/>
    <property type="project" value="UniProtKB-KW"/>
</dbReference>
<dbReference type="GO" id="GO:0000166">
    <property type="term" value="F:nucleotide binding"/>
    <property type="evidence" value="ECO:0007669"/>
    <property type="project" value="InterPro"/>
</dbReference>
<sequence length="359" mass="39009">MDNAKRPLRVGIVGCGSFGRKTYACGVAEHPGATVAALCDIDRARAEAAARELSEERGAPRPATYEDYRRMIEKESLDVVMVGTLADVRPAVTLAALSAGAHVLAAKPMAPSLSGAEEMLRAAQRAGRLLMVGYNFRFRDDAQVVHRFIREGGLGRPLFARAWSHEASVPTWGPHYIRSLSGGGSLASTAVHVIDLAVWFLGCPKLLSVQGHSLSRFADLPSRPPKLEAVRETYDAEDLTSGYARFADGITLSVEGMWLTPPQIDGKGVDVWGTEGYASLSPLRLLTWRDGDYADRTGEIAPGLAGPFRDDSRVRNRREVHHFLDCVLGKTAPLITPQEMWTDQAVVEGIYAGHLSFNT</sequence>
<dbReference type="InterPro" id="IPR050463">
    <property type="entry name" value="Gfo/Idh/MocA_oxidrdct_glycsds"/>
</dbReference>
<evidence type="ECO:0000259" key="2">
    <source>
        <dbReference type="Pfam" id="PF01408"/>
    </source>
</evidence>
<evidence type="ECO:0000313" key="4">
    <source>
        <dbReference type="EMBL" id="OGG46889.1"/>
    </source>
</evidence>
<dbReference type="SUPFAM" id="SSF51735">
    <property type="entry name" value="NAD(P)-binding Rossmann-fold domains"/>
    <property type="match status" value="1"/>
</dbReference>
<dbReference type="Pfam" id="PF22725">
    <property type="entry name" value="GFO_IDH_MocA_C3"/>
    <property type="match status" value="1"/>
</dbReference>
<gene>
    <name evidence="4" type="ORF">A3F84_28425</name>
</gene>
<feature type="domain" description="GFO/IDH/MocA-like oxidoreductase" evidence="3">
    <location>
        <begin position="144"/>
        <end position="278"/>
    </location>
</feature>
<comment type="caution">
    <text evidence="4">The sequence shown here is derived from an EMBL/GenBank/DDBJ whole genome shotgun (WGS) entry which is preliminary data.</text>
</comment>
<evidence type="ECO:0000256" key="1">
    <source>
        <dbReference type="ARBA" id="ARBA00023002"/>
    </source>
</evidence>
<reference evidence="4 5" key="1">
    <citation type="journal article" date="2016" name="Nat. Commun.">
        <title>Thousands of microbial genomes shed light on interconnected biogeochemical processes in an aquifer system.</title>
        <authorList>
            <person name="Anantharaman K."/>
            <person name="Brown C.T."/>
            <person name="Hug L.A."/>
            <person name="Sharon I."/>
            <person name="Castelle C.J."/>
            <person name="Probst A.J."/>
            <person name="Thomas B.C."/>
            <person name="Singh A."/>
            <person name="Wilkins M.J."/>
            <person name="Karaoz U."/>
            <person name="Brodie E.L."/>
            <person name="Williams K.H."/>
            <person name="Hubbard S.S."/>
            <person name="Banfield J.F."/>
        </authorList>
    </citation>
    <scope>NUCLEOTIDE SEQUENCE [LARGE SCALE GENOMIC DNA]</scope>
    <source>
        <strain evidence="5">RIFCSPLOWO2_12_FULL_64_10</strain>
    </source>
</reference>
<name>A0A1F6CCJ3_HANXR</name>
<dbReference type="Gene3D" id="3.40.50.720">
    <property type="entry name" value="NAD(P)-binding Rossmann-like Domain"/>
    <property type="match status" value="1"/>
</dbReference>
<evidence type="ECO:0008006" key="6">
    <source>
        <dbReference type="Google" id="ProtNLM"/>
    </source>
</evidence>
<accession>A0A1F6CCJ3</accession>
<organism evidence="4 5">
    <name type="scientific">Handelsmanbacteria sp. (strain RIFCSPLOWO2_12_FULL_64_10)</name>
    <dbReference type="NCBI Taxonomy" id="1817868"/>
    <lineage>
        <taxon>Bacteria</taxon>
        <taxon>Candidatus Handelsmaniibacteriota</taxon>
    </lineage>
</organism>
<dbReference type="PANTHER" id="PTHR43818:SF11">
    <property type="entry name" value="BCDNA.GH03377"/>
    <property type="match status" value="1"/>
</dbReference>
<keyword evidence="1" id="KW-0560">Oxidoreductase</keyword>
<dbReference type="Proteomes" id="UP000178606">
    <property type="component" value="Unassembled WGS sequence"/>
</dbReference>